<keyword evidence="1" id="KW-1133">Transmembrane helix</keyword>
<keyword evidence="1" id="KW-0812">Transmembrane</keyword>
<keyword evidence="1" id="KW-0472">Membrane</keyword>
<dbReference type="HOGENOM" id="CLU_3308896_0_0_4"/>
<evidence type="ECO:0000313" key="2">
    <source>
        <dbReference type="EMBL" id="EEG24327.1"/>
    </source>
</evidence>
<proteinExistence type="predicted"/>
<dbReference type="Proteomes" id="UP000005837">
    <property type="component" value="Unassembled WGS sequence"/>
</dbReference>
<dbReference type="EMBL" id="ACEA01000017">
    <property type="protein sequence ID" value="EEG24327.1"/>
    <property type="molecule type" value="Genomic_DNA"/>
</dbReference>
<accession>C0DUC8</accession>
<evidence type="ECO:0000313" key="3">
    <source>
        <dbReference type="Proteomes" id="UP000005837"/>
    </source>
</evidence>
<name>C0DUC8_EIKCO</name>
<dbReference type="AlphaFoldDB" id="C0DUC8"/>
<reference evidence="2 3" key="1">
    <citation type="submission" date="2009-01" db="EMBL/GenBank/DDBJ databases">
        <authorList>
            <person name="Fulton L."/>
            <person name="Clifton S."/>
            <person name="Chinwalla A.T."/>
            <person name="Mitreva M."/>
            <person name="Sodergren E."/>
            <person name="Weinstock G."/>
            <person name="Clifton S."/>
            <person name="Dooling D.J."/>
            <person name="Fulton B."/>
            <person name="Minx P."/>
            <person name="Pepin K.H."/>
            <person name="Johnson M."/>
            <person name="Bhonagiri V."/>
            <person name="Nash W.E."/>
            <person name="Mardis E.R."/>
            <person name="Wilson R.K."/>
        </authorList>
    </citation>
    <scope>NUCLEOTIDE SEQUENCE [LARGE SCALE GENOMIC DNA]</scope>
    <source>
        <strain evidence="2 3">ATCC 23834</strain>
    </source>
</reference>
<evidence type="ECO:0000256" key="1">
    <source>
        <dbReference type="SAM" id="Phobius"/>
    </source>
</evidence>
<sequence>MIWEHDVFFTSLEMMAYFSGSLLLATGYLKLMTAALYAC</sequence>
<comment type="caution">
    <text evidence="2">The sequence shown here is derived from an EMBL/GenBank/DDBJ whole genome shotgun (WGS) entry which is preliminary data.</text>
</comment>
<gene>
    <name evidence="2" type="ORF">EIKCOROL_00961</name>
</gene>
<protein>
    <submittedName>
        <fullName evidence="2">Uncharacterized protein</fullName>
    </submittedName>
</protein>
<organism evidence="2 3">
    <name type="scientific">Eikenella corrodens ATCC 23834</name>
    <dbReference type="NCBI Taxonomy" id="546274"/>
    <lineage>
        <taxon>Bacteria</taxon>
        <taxon>Pseudomonadati</taxon>
        <taxon>Pseudomonadota</taxon>
        <taxon>Betaproteobacteria</taxon>
        <taxon>Neisseriales</taxon>
        <taxon>Neisseriaceae</taxon>
        <taxon>Eikenella</taxon>
    </lineage>
</organism>
<feature type="transmembrane region" description="Helical" evidence="1">
    <location>
        <begin position="15"/>
        <end position="38"/>
    </location>
</feature>